<dbReference type="InterPro" id="IPR000531">
    <property type="entry name" value="Beta-barrel_TonB"/>
</dbReference>
<protein>
    <submittedName>
        <fullName evidence="12">TonB-dependent receptor</fullName>
    </submittedName>
</protein>
<dbReference type="STRING" id="240015.ACP_1277"/>
<dbReference type="InterPro" id="IPR036942">
    <property type="entry name" value="Beta-barrel_TonB_sf"/>
</dbReference>
<dbReference type="eggNOG" id="COG4774">
    <property type="taxonomic scope" value="Bacteria"/>
</dbReference>
<evidence type="ECO:0000259" key="10">
    <source>
        <dbReference type="Pfam" id="PF00593"/>
    </source>
</evidence>
<dbReference type="PROSITE" id="PS52016">
    <property type="entry name" value="TONB_DEPENDENT_REC_3"/>
    <property type="match status" value="1"/>
</dbReference>
<dbReference type="HOGENOM" id="CLU_008287_9_1_0"/>
<dbReference type="EMBL" id="CP001472">
    <property type="protein sequence ID" value="ACO32161.1"/>
    <property type="molecule type" value="Genomic_DNA"/>
</dbReference>
<keyword evidence="2 8" id="KW-0813">Transport</keyword>
<keyword evidence="12" id="KW-0675">Receptor</keyword>
<keyword evidence="7 8" id="KW-0998">Cell outer membrane</keyword>
<keyword evidence="6 8" id="KW-0472">Membrane</keyword>
<evidence type="ECO:0000256" key="4">
    <source>
        <dbReference type="ARBA" id="ARBA00022692"/>
    </source>
</evidence>
<dbReference type="GO" id="GO:0015344">
    <property type="term" value="F:siderophore uptake transmembrane transporter activity"/>
    <property type="evidence" value="ECO:0007669"/>
    <property type="project" value="TreeGrafter"/>
</dbReference>
<dbReference type="AlphaFoldDB" id="C1F5A6"/>
<accession>C1F5A6</accession>
<dbReference type="Gene3D" id="2.40.170.20">
    <property type="entry name" value="TonB-dependent receptor, beta-barrel domain"/>
    <property type="match status" value="1"/>
</dbReference>
<dbReference type="Proteomes" id="UP000002207">
    <property type="component" value="Chromosome"/>
</dbReference>
<dbReference type="Gene3D" id="3.55.50.30">
    <property type="match status" value="1"/>
</dbReference>
<dbReference type="CDD" id="cd01347">
    <property type="entry name" value="ligand_gated_channel"/>
    <property type="match status" value="1"/>
</dbReference>
<evidence type="ECO:0000256" key="1">
    <source>
        <dbReference type="ARBA" id="ARBA00004571"/>
    </source>
</evidence>
<dbReference type="InterPro" id="IPR012910">
    <property type="entry name" value="Plug_dom"/>
</dbReference>
<dbReference type="FunCoup" id="C1F5A6">
    <property type="interactions" value="82"/>
</dbReference>
<feature type="domain" description="TonB-dependent receptor-like beta-barrel" evidence="10">
    <location>
        <begin position="390"/>
        <end position="843"/>
    </location>
</feature>
<dbReference type="InterPro" id="IPR039426">
    <property type="entry name" value="TonB-dep_rcpt-like"/>
</dbReference>
<keyword evidence="3 8" id="KW-1134">Transmembrane beta strand</keyword>
<dbReference type="Pfam" id="PF00593">
    <property type="entry name" value="TonB_dep_Rec_b-barrel"/>
    <property type="match status" value="1"/>
</dbReference>
<dbReference type="OrthoDB" id="9760333at2"/>
<evidence type="ECO:0000256" key="6">
    <source>
        <dbReference type="ARBA" id="ARBA00023136"/>
    </source>
</evidence>
<dbReference type="SUPFAM" id="SSF56935">
    <property type="entry name" value="Porins"/>
    <property type="match status" value="1"/>
</dbReference>
<evidence type="ECO:0000256" key="2">
    <source>
        <dbReference type="ARBA" id="ARBA00022448"/>
    </source>
</evidence>
<keyword evidence="5 9" id="KW-0798">TonB box</keyword>
<dbReference type="PANTHER" id="PTHR32552">
    <property type="entry name" value="FERRICHROME IRON RECEPTOR-RELATED"/>
    <property type="match status" value="1"/>
</dbReference>
<name>C1F5A6_ACIC5</name>
<proteinExistence type="inferred from homology"/>
<dbReference type="Gene3D" id="2.170.130.10">
    <property type="entry name" value="TonB-dependent receptor, plug domain"/>
    <property type="match status" value="1"/>
</dbReference>
<dbReference type="InterPro" id="IPR037066">
    <property type="entry name" value="Plug_dom_sf"/>
</dbReference>
<evidence type="ECO:0000256" key="9">
    <source>
        <dbReference type="RuleBase" id="RU003357"/>
    </source>
</evidence>
<evidence type="ECO:0000259" key="11">
    <source>
        <dbReference type="Pfam" id="PF07715"/>
    </source>
</evidence>
<feature type="domain" description="TonB-dependent receptor plug" evidence="11">
    <location>
        <begin position="196"/>
        <end position="294"/>
    </location>
</feature>
<evidence type="ECO:0000256" key="5">
    <source>
        <dbReference type="ARBA" id="ARBA00023077"/>
    </source>
</evidence>
<evidence type="ECO:0000256" key="7">
    <source>
        <dbReference type="ARBA" id="ARBA00023237"/>
    </source>
</evidence>
<dbReference type="KEGG" id="aca:ACP_1277"/>
<evidence type="ECO:0000256" key="3">
    <source>
        <dbReference type="ARBA" id="ARBA00022452"/>
    </source>
</evidence>
<keyword evidence="13" id="KW-1185">Reference proteome</keyword>
<organism evidence="12 13">
    <name type="scientific">Acidobacterium capsulatum (strain ATCC 51196 / DSM 11244 / BCRC 80197 / JCM 7670 / NBRC 15755 / NCIMB 13165 / 161)</name>
    <dbReference type="NCBI Taxonomy" id="240015"/>
    <lineage>
        <taxon>Bacteria</taxon>
        <taxon>Pseudomonadati</taxon>
        <taxon>Acidobacteriota</taxon>
        <taxon>Terriglobia</taxon>
        <taxon>Terriglobales</taxon>
        <taxon>Acidobacteriaceae</taxon>
        <taxon>Acidobacterium</taxon>
    </lineage>
</organism>
<reference evidence="12 13" key="1">
    <citation type="journal article" date="2009" name="Appl. Environ. Microbiol.">
        <title>Three genomes from the phylum Acidobacteria provide insight into the lifestyles of these microorganisms in soils.</title>
        <authorList>
            <person name="Ward N.L."/>
            <person name="Challacombe J.F."/>
            <person name="Janssen P.H."/>
            <person name="Henrissat B."/>
            <person name="Coutinho P.M."/>
            <person name="Wu M."/>
            <person name="Xie G."/>
            <person name="Haft D.H."/>
            <person name="Sait M."/>
            <person name="Badger J."/>
            <person name="Barabote R.D."/>
            <person name="Bradley B."/>
            <person name="Brettin T.S."/>
            <person name="Brinkac L.M."/>
            <person name="Bruce D."/>
            <person name="Creasy T."/>
            <person name="Daugherty S.C."/>
            <person name="Davidsen T.M."/>
            <person name="DeBoy R.T."/>
            <person name="Detter J.C."/>
            <person name="Dodson R.J."/>
            <person name="Durkin A.S."/>
            <person name="Ganapathy A."/>
            <person name="Gwinn-Giglio M."/>
            <person name="Han C.S."/>
            <person name="Khouri H."/>
            <person name="Kiss H."/>
            <person name="Kothari S.P."/>
            <person name="Madupu R."/>
            <person name="Nelson K.E."/>
            <person name="Nelson W.C."/>
            <person name="Paulsen I."/>
            <person name="Penn K."/>
            <person name="Ren Q."/>
            <person name="Rosovitz M.J."/>
            <person name="Selengut J.D."/>
            <person name="Shrivastava S."/>
            <person name="Sullivan S.A."/>
            <person name="Tapia R."/>
            <person name="Thompson L.S."/>
            <person name="Watkins K.L."/>
            <person name="Yang Q."/>
            <person name="Yu C."/>
            <person name="Zafar N."/>
            <person name="Zhou L."/>
            <person name="Kuske C.R."/>
        </authorList>
    </citation>
    <scope>NUCLEOTIDE SEQUENCE [LARGE SCALE GENOMIC DNA]</scope>
    <source>
        <strain evidence="13">ATCC 51196 / DSM 11244 / BCRC 80197 / JCM 7670 / NBRC 15755 / NCIMB 13165 / 161</strain>
    </source>
</reference>
<dbReference type="InParanoid" id="C1F5A6"/>
<comment type="similarity">
    <text evidence="8 9">Belongs to the TonB-dependent receptor family.</text>
</comment>
<dbReference type="Pfam" id="PF07715">
    <property type="entry name" value="Plug"/>
    <property type="match status" value="1"/>
</dbReference>
<gene>
    <name evidence="12" type="ordered locus">ACP_1277</name>
</gene>
<evidence type="ECO:0000256" key="8">
    <source>
        <dbReference type="PROSITE-ProRule" id="PRU01360"/>
    </source>
</evidence>
<comment type="subcellular location">
    <subcellularLocation>
        <location evidence="1 8">Cell outer membrane</location>
        <topology evidence="1 8">Multi-pass membrane protein</topology>
    </subcellularLocation>
</comment>
<keyword evidence="4 8" id="KW-0812">Transmembrane</keyword>
<sequence length="873" mass="95601">MPFTIRCSRRSFQFGQRRSVPEKPEILWLFCEVTLSSRQKDHSKKSLNKQKRGKRAWLAMGTIAAYAAAGTAGKTAQLHAQVRGTDAGKGEARLAVRRFEIPAGPLDEVLGKFARECGLTVVYSIPVDTVPGFHSRGVSGLYSQQQALKQILARTGLDFAFQGTATVSIGIRNAQSVEVRGSISDSLALAKLPTPLLDTPQSVTTISQHLLASEGVLTFHDALRNSPGISLAAGEGALQGDNLTIRGFPIEDDIFLDGIRDFGSYYRDPFDLAQIDVLEGPAGVEFGRGSTGGVINQESKAPELRPFMVLDGNLGTDRTRRFTADINQPLPHVAQGAAFRLDAMITDAGVAQRDVTVNRRFGVAPSFAIGLNTPTRFVFSDLHMQEDDIPDYGIPWYFGHPAPVARHNYYGFASHSFLRTNVDIGTIRAEHDMGTHALLQNAIRYAHYERKWQISEPQVNNASSGAITPQTPLSEVMVNRNQLAGHSDEAQLWDQANLTYTGKLLGVEQTAVLGAEGGKESSDPTRIRFVDPVTGINTVPLTPLLHPDPYQPFSGTVFPNTSVHTNAYSAAGYLLDTFDFTPHWQLSGGIRIDHFDANEKSVTWVYPTTGAPSGKPQSSGFEQDINKGSWRAALVYKPKANGTIYFDYGTSFDPSAEQLSLSAANSATPPETNESFELGTKWNVNHGLLTLRTALFRTKRDNVMEPDPNDSPVDVLAGNQRVDGAEGVVQGHLTDRWELLSSYTFMHSEVLDSAVTRADYPAAVGMPLQNVPQNLFHLWTEYHLTHRLELGGGGDFVGKRDANSTTLKSLASLESAPGYWTFSAMGKYEINRRVSLQVNVENLLDRYYLDELHPGHVIPGAGTSALFGLHWKF</sequence>
<dbReference type="PANTHER" id="PTHR32552:SF83">
    <property type="entry name" value="BLR3904 PROTEIN"/>
    <property type="match status" value="1"/>
</dbReference>
<evidence type="ECO:0000313" key="13">
    <source>
        <dbReference type="Proteomes" id="UP000002207"/>
    </source>
</evidence>
<dbReference type="GO" id="GO:0009279">
    <property type="term" value="C:cell outer membrane"/>
    <property type="evidence" value="ECO:0007669"/>
    <property type="project" value="UniProtKB-SubCell"/>
</dbReference>
<evidence type="ECO:0000313" key="12">
    <source>
        <dbReference type="EMBL" id="ACO32161.1"/>
    </source>
</evidence>